<feature type="region of interest" description="Disordered" evidence="1">
    <location>
        <begin position="79"/>
        <end position="102"/>
    </location>
</feature>
<dbReference type="EMBL" id="BAABME010008881">
    <property type="protein sequence ID" value="GAA0174043.1"/>
    <property type="molecule type" value="Genomic_DNA"/>
</dbReference>
<organism evidence="2 3">
    <name type="scientific">Lithospermum erythrorhizon</name>
    <name type="common">Purple gromwell</name>
    <name type="synonym">Lithospermum officinale var. erythrorhizon</name>
    <dbReference type="NCBI Taxonomy" id="34254"/>
    <lineage>
        <taxon>Eukaryota</taxon>
        <taxon>Viridiplantae</taxon>
        <taxon>Streptophyta</taxon>
        <taxon>Embryophyta</taxon>
        <taxon>Tracheophyta</taxon>
        <taxon>Spermatophyta</taxon>
        <taxon>Magnoliopsida</taxon>
        <taxon>eudicotyledons</taxon>
        <taxon>Gunneridae</taxon>
        <taxon>Pentapetalae</taxon>
        <taxon>asterids</taxon>
        <taxon>lamiids</taxon>
        <taxon>Boraginales</taxon>
        <taxon>Boraginaceae</taxon>
        <taxon>Boraginoideae</taxon>
        <taxon>Lithospermeae</taxon>
        <taxon>Lithospermum</taxon>
    </lineage>
</organism>
<dbReference type="Proteomes" id="UP001454036">
    <property type="component" value="Unassembled WGS sequence"/>
</dbReference>
<feature type="compositionally biased region" description="Polar residues" evidence="1">
    <location>
        <begin position="79"/>
        <end position="91"/>
    </location>
</feature>
<gene>
    <name evidence="2" type="ORF">LIER_27515</name>
</gene>
<comment type="caution">
    <text evidence="2">The sequence shown here is derived from an EMBL/GenBank/DDBJ whole genome shotgun (WGS) entry which is preliminary data.</text>
</comment>
<proteinExistence type="predicted"/>
<accession>A0AAV3RFP4</accession>
<evidence type="ECO:0000313" key="3">
    <source>
        <dbReference type="Proteomes" id="UP001454036"/>
    </source>
</evidence>
<keyword evidence="3" id="KW-1185">Reference proteome</keyword>
<evidence type="ECO:0000256" key="1">
    <source>
        <dbReference type="SAM" id="MobiDB-lite"/>
    </source>
</evidence>
<name>A0AAV3RFP4_LITER</name>
<reference evidence="2 3" key="1">
    <citation type="submission" date="2024-01" db="EMBL/GenBank/DDBJ databases">
        <title>The complete chloroplast genome sequence of Lithospermum erythrorhizon: insights into the phylogenetic relationship among Boraginaceae species and the maternal lineages of purple gromwells.</title>
        <authorList>
            <person name="Okada T."/>
            <person name="Watanabe K."/>
        </authorList>
    </citation>
    <scope>NUCLEOTIDE SEQUENCE [LARGE SCALE GENOMIC DNA]</scope>
</reference>
<protein>
    <submittedName>
        <fullName evidence="2">Uncharacterized protein</fullName>
    </submittedName>
</protein>
<dbReference type="AlphaFoldDB" id="A0AAV3RFP4"/>
<sequence>MDENRSLGVNSSPNRYRSLEVNHIFDKYRFLDQNHSLDSRFIRQLFSSLWDTRTFLHTFPYLHERDLPHWVLSPIEDMSSGNNDAPATNAPSLGPVSTGRSDPQVTVIDPETLAFFRFWTSAGAKVKYGDLVSCDFHYPPQPTDTSTSPWNSQANVPAQDKGNIPTIIRDSLPVPFTEEHLRNFRGDFSIPSSVDMRLPGEGDQVYEPVLDPAATEAPHYPGWTSLYIESMSYGLRFPFSRFVNGLLVMVNRAPGQIRQWDG</sequence>
<evidence type="ECO:0000313" key="2">
    <source>
        <dbReference type="EMBL" id="GAA0174043.1"/>
    </source>
</evidence>